<name>A0A143QJF0_RHOFA</name>
<evidence type="ECO:0000256" key="8">
    <source>
        <dbReference type="ARBA" id="ARBA00022741"/>
    </source>
</evidence>
<reference evidence="17" key="2">
    <citation type="submission" date="2016-04" db="EMBL/GenBank/DDBJ databases">
        <title>Complete Genome and Plasmid Sequences for Rhodococcus fascians D188 and Draft Sequences for Rhodococcus spp. Isolates PBTS 1 and PBTS 2.</title>
        <authorList>
            <person name="Stamer R."/>
            <person name="Vereecke D."/>
            <person name="Zhang Y."/>
            <person name="Schilkey F."/>
            <person name="Devitt N."/>
            <person name="Randall J."/>
        </authorList>
    </citation>
    <scope>NUCLEOTIDE SEQUENCE [LARGE SCALE GENOMIC DNA]</scope>
    <source>
        <strain evidence="17">PBTS2</strain>
    </source>
</reference>
<evidence type="ECO:0000256" key="10">
    <source>
        <dbReference type="ARBA" id="ARBA00022840"/>
    </source>
</evidence>
<keyword evidence="7 16" id="KW-0808">Transferase</keyword>
<organism evidence="16 17">
    <name type="scientific">Rhodococcoides fascians</name>
    <name type="common">Rhodococcus fascians</name>
    <dbReference type="NCBI Taxonomy" id="1828"/>
    <lineage>
        <taxon>Bacteria</taxon>
        <taxon>Bacillati</taxon>
        <taxon>Actinomycetota</taxon>
        <taxon>Actinomycetes</taxon>
        <taxon>Mycobacteriales</taxon>
        <taxon>Nocardiaceae</taxon>
        <taxon>Rhodococcoides</taxon>
    </lineage>
</organism>
<dbReference type="AlphaFoldDB" id="A0A143QJF0"/>
<feature type="domain" description="Maltokinase N-terminal cap" evidence="15">
    <location>
        <begin position="23"/>
        <end position="109"/>
    </location>
</feature>
<evidence type="ECO:0000259" key="15">
    <source>
        <dbReference type="Pfam" id="PF18085"/>
    </source>
</evidence>
<dbReference type="GO" id="GO:0016301">
    <property type="term" value="F:kinase activity"/>
    <property type="evidence" value="ECO:0007669"/>
    <property type="project" value="UniProtKB-KW"/>
</dbReference>
<evidence type="ECO:0000256" key="5">
    <source>
        <dbReference type="ARBA" id="ARBA00013882"/>
    </source>
</evidence>
<evidence type="ECO:0000256" key="3">
    <source>
        <dbReference type="ARBA" id="ARBA00011245"/>
    </source>
</evidence>
<keyword evidence="6" id="KW-0321">Glycogen metabolism</keyword>
<dbReference type="InterPro" id="IPR011009">
    <property type="entry name" value="Kinase-like_dom_sf"/>
</dbReference>
<evidence type="ECO:0000256" key="1">
    <source>
        <dbReference type="ARBA" id="ARBA00004964"/>
    </source>
</evidence>
<comment type="subunit">
    <text evidence="3">Monomer.</text>
</comment>
<dbReference type="SUPFAM" id="SSF56112">
    <property type="entry name" value="Protein kinase-like (PK-like)"/>
    <property type="match status" value="1"/>
</dbReference>
<dbReference type="Pfam" id="PF18085">
    <property type="entry name" value="Mak_N_cap"/>
    <property type="match status" value="1"/>
</dbReference>
<keyword evidence="10" id="KW-0067">ATP-binding</keyword>
<evidence type="ECO:0000256" key="2">
    <source>
        <dbReference type="ARBA" id="ARBA00006219"/>
    </source>
</evidence>
<evidence type="ECO:0000256" key="6">
    <source>
        <dbReference type="ARBA" id="ARBA00022600"/>
    </source>
</evidence>
<dbReference type="InterPro" id="IPR040999">
    <property type="entry name" value="Mak_N_cap"/>
</dbReference>
<accession>A0A143QJF0</accession>
<dbReference type="RefSeq" id="WP_048317935.1">
    <property type="nucleotide sequence ID" value="NZ_CP015220.1"/>
</dbReference>
<evidence type="ECO:0000256" key="4">
    <source>
        <dbReference type="ARBA" id="ARBA00011962"/>
    </source>
</evidence>
<dbReference type="Gene3D" id="3.90.1200.10">
    <property type="match status" value="1"/>
</dbReference>
<dbReference type="UniPathway" id="UPA00164"/>
<comment type="pathway">
    <text evidence="1">Glycan biosynthesis; glycogen biosynthesis.</text>
</comment>
<keyword evidence="12" id="KW-0119">Carbohydrate metabolism</keyword>
<keyword evidence="9 16" id="KW-0418">Kinase</keyword>
<evidence type="ECO:0000256" key="11">
    <source>
        <dbReference type="ARBA" id="ARBA00023056"/>
    </source>
</evidence>
<reference evidence="16 17" key="1">
    <citation type="journal article" date="2016" name="Genome Announc.">
        <title>Complete Genome and Plasmid Sequences for Rhodococcus fascians D188 and Draft Sequences for Rhodococcus Isolates PBTS 1 and PBTS 2.</title>
        <authorList>
            <person name="Stamler R.A."/>
            <person name="Vereecke D."/>
            <person name="Zhang Y."/>
            <person name="Schilkey F."/>
            <person name="Devitt N."/>
            <person name="Randall J.J."/>
        </authorList>
    </citation>
    <scope>NUCLEOTIDE SEQUENCE [LARGE SCALE GENOMIC DNA]</scope>
    <source>
        <strain evidence="16 17">PBTS2</strain>
    </source>
</reference>
<dbReference type="EC" id="2.7.1.175" evidence="4"/>
<dbReference type="KEGG" id="rhs:A3Q41_01857"/>
<comment type="catalytic activity">
    <reaction evidence="14">
        <text>D-maltose + ATP = alpha-maltose 1-phosphate + ADP + H(+)</text>
        <dbReference type="Rhea" id="RHEA:31915"/>
        <dbReference type="ChEBI" id="CHEBI:15378"/>
        <dbReference type="ChEBI" id="CHEBI:17306"/>
        <dbReference type="ChEBI" id="CHEBI:30616"/>
        <dbReference type="ChEBI" id="CHEBI:63576"/>
        <dbReference type="ChEBI" id="CHEBI:456216"/>
        <dbReference type="EC" id="2.7.1.175"/>
    </reaction>
</comment>
<protein>
    <recommendedName>
        <fullName evidence="5">Maltokinase</fullName>
        <ecNumber evidence="4">2.7.1.175</ecNumber>
    </recommendedName>
    <alternativeName>
        <fullName evidence="13">Maltose-1-phosphate synthase</fullName>
    </alternativeName>
</protein>
<gene>
    <name evidence="16" type="primary">mak1</name>
    <name evidence="16" type="ORF">A3Q41_01857</name>
</gene>
<evidence type="ECO:0000313" key="17">
    <source>
        <dbReference type="Proteomes" id="UP000076038"/>
    </source>
</evidence>
<evidence type="ECO:0000313" key="16">
    <source>
        <dbReference type="EMBL" id="AMY23160.1"/>
    </source>
</evidence>
<sequence>MVGSSSSAAHAVRHLLEDALVSWLPGQRWFGAKGSTVGAVRIVARDVLHDEPHFAAEHLLVEVDLVQDGTSVTQTYQVPLGFRTEVPEELRPWLLPVPGEVAVFDGLRDPEIIALYGDAFSDENPTGSIEFMVVDGSSVPQGMRGRVLGAEQSNTSVILGDLLLLKLFRQVPPGISPDVELHRALAEAGSVNVAPLRGWLEAQVGGETTTLGMIQDFAANSAEGWTTALASVREVFDSPDTPIEDLSADFAPHAYRLGAAVAQVHHDLASVLGTAERSVESTAVEEILERISGVARVVPEIAQYIPAATALISRAEASSSTTVQRIHGDLHLGQVLGTPERWLLIDFEGEPAKTLDERRQMDSALRDVAGMLRSFDYAANHLLVDLPEDPARRERAEQWAARSITAFFDGYASVAGHDPRDEADLLRAYELDKAVYEVLYEARNRPTWLSLPMRAVERLVS</sequence>
<dbReference type="EMBL" id="CP015220">
    <property type="protein sequence ID" value="AMY23160.1"/>
    <property type="molecule type" value="Genomic_DNA"/>
</dbReference>
<keyword evidence="11" id="KW-0320">Glycogen biosynthesis</keyword>
<dbReference type="Proteomes" id="UP000076038">
    <property type="component" value="Chromosome"/>
</dbReference>
<evidence type="ECO:0000256" key="7">
    <source>
        <dbReference type="ARBA" id="ARBA00022679"/>
    </source>
</evidence>
<evidence type="ECO:0000256" key="12">
    <source>
        <dbReference type="ARBA" id="ARBA00023277"/>
    </source>
</evidence>
<evidence type="ECO:0000256" key="14">
    <source>
        <dbReference type="ARBA" id="ARBA00049067"/>
    </source>
</evidence>
<evidence type="ECO:0000256" key="13">
    <source>
        <dbReference type="ARBA" id="ARBA00031251"/>
    </source>
</evidence>
<dbReference type="PATRIC" id="fig|1653479.3.peg.1878"/>
<evidence type="ECO:0000256" key="9">
    <source>
        <dbReference type="ARBA" id="ARBA00022777"/>
    </source>
</evidence>
<keyword evidence="17" id="KW-1185">Reference proteome</keyword>
<proteinExistence type="inferred from homology"/>
<keyword evidence="8" id="KW-0547">Nucleotide-binding</keyword>
<dbReference type="GO" id="GO:0005524">
    <property type="term" value="F:ATP binding"/>
    <property type="evidence" value="ECO:0007669"/>
    <property type="project" value="UniProtKB-KW"/>
</dbReference>
<dbReference type="GO" id="GO:0005978">
    <property type="term" value="P:glycogen biosynthetic process"/>
    <property type="evidence" value="ECO:0007669"/>
    <property type="project" value="UniProtKB-UniPathway"/>
</dbReference>
<comment type="similarity">
    <text evidence="2">Belongs to the aminoglycoside phosphotransferase family.</text>
</comment>
<dbReference type="OrthoDB" id="3787729at2"/>